<dbReference type="CDD" id="cd03809">
    <property type="entry name" value="GT4_MtfB-like"/>
    <property type="match status" value="1"/>
</dbReference>
<feature type="domain" description="Glycosyltransferase subfamily 4-like N-terminal" evidence="3">
    <location>
        <begin position="20"/>
        <end position="172"/>
    </location>
</feature>
<organism evidence="4">
    <name type="scientific">freshwater metagenome</name>
    <dbReference type="NCBI Taxonomy" id="449393"/>
    <lineage>
        <taxon>unclassified sequences</taxon>
        <taxon>metagenomes</taxon>
        <taxon>ecological metagenomes</taxon>
    </lineage>
</organism>
<dbReference type="InterPro" id="IPR028098">
    <property type="entry name" value="Glyco_trans_4-like_N"/>
</dbReference>
<proteinExistence type="predicted"/>
<dbReference type="AlphaFoldDB" id="A0A6J7KHQ4"/>
<name>A0A6J7KHQ4_9ZZZZ</name>
<dbReference type="Gene3D" id="3.40.50.2000">
    <property type="entry name" value="Glycogen Phosphorylase B"/>
    <property type="match status" value="2"/>
</dbReference>
<evidence type="ECO:0000259" key="2">
    <source>
        <dbReference type="Pfam" id="PF00534"/>
    </source>
</evidence>
<accession>A0A6J7KHQ4</accession>
<protein>
    <submittedName>
        <fullName evidence="4">Unannotated protein</fullName>
    </submittedName>
</protein>
<evidence type="ECO:0000256" key="1">
    <source>
        <dbReference type="ARBA" id="ARBA00022679"/>
    </source>
</evidence>
<dbReference type="EMBL" id="CAFBNO010000028">
    <property type="protein sequence ID" value="CAB4955788.1"/>
    <property type="molecule type" value="Genomic_DNA"/>
</dbReference>
<evidence type="ECO:0000259" key="3">
    <source>
        <dbReference type="Pfam" id="PF13439"/>
    </source>
</evidence>
<dbReference type="GO" id="GO:0016757">
    <property type="term" value="F:glycosyltransferase activity"/>
    <property type="evidence" value="ECO:0007669"/>
    <property type="project" value="InterPro"/>
</dbReference>
<dbReference type="Pfam" id="PF00534">
    <property type="entry name" value="Glycos_transf_1"/>
    <property type="match status" value="1"/>
</dbReference>
<sequence>MNHSEIFFDARYIRPGIHDGISRFSANLYSALARQVDLTAIISDEAQLESLPGGTKWVKLHSPTSALEPLTSLRLRKHHPKVVFSPMQTIGSLGRNFKLVLTIHDLIYYRHPKPPANLPFLVRLLWRPFHLTFLPERILLAGSDAVVAVSATTADEIRANRLTKKSVAVVYNAPERVLGLPKRERVEKSLVYMGTFMSYKNVETLIRGAGLNPEYKLHLLSRVAPTRQTELEALAATHGAKVIFHNGVTDEEYHALLDSATALVSASLDEGFGIPLVEAMERGVPVLVSDIAIFHEVAGPAGVFFDPNSPEDFAAKLATLATKPISAKRLRAQASKYNWDDSASSLLKLIQSL</sequence>
<evidence type="ECO:0000313" key="4">
    <source>
        <dbReference type="EMBL" id="CAB4955788.1"/>
    </source>
</evidence>
<keyword evidence="1" id="KW-0808">Transferase</keyword>
<feature type="domain" description="Glycosyl transferase family 1" evidence="2">
    <location>
        <begin position="187"/>
        <end position="336"/>
    </location>
</feature>
<dbReference type="Pfam" id="PF13439">
    <property type="entry name" value="Glyco_transf_4"/>
    <property type="match status" value="1"/>
</dbReference>
<reference evidence="4" key="1">
    <citation type="submission" date="2020-05" db="EMBL/GenBank/DDBJ databases">
        <authorList>
            <person name="Chiriac C."/>
            <person name="Salcher M."/>
            <person name="Ghai R."/>
            <person name="Kavagutti S V."/>
        </authorList>
    </citation>
    <scope>NUCLEOTIDE SEQUENCE</scope>
</reference>
<dbReference type="InterPro" id="IPR001296">
    <property type="entry name" value="Glyco_trans_1"/>
</dbReference>
<gene>
    <name evidence="4" type="ORF">UFOPK3837_00731</name>
</gene>
<dbReference type="SUPFAM" id="SSF53756">
    <property type="entry name" value="UDP-Glycosyltransferase/glycogen phosphorylase"/>
    <property type="match status" value="1"/>
</dbReference>
<dbReference type="PANTHER" id="PTHR46401">
    <property type="entry name" value="GLYCOSYLTRANSFERASE WBBK-RELATED"/>
    <property type="match status" value="1"/>
</dbReference>
<dbReference type="PANTHER" id="PTHR46401:SF2">
    <property type="entry name" value="GLYCOSYLTRANSFERASE WBBK-RELATED"/>
    <property type="match status" value="1"/>
</dbReference>
<dbReference type="GO" id="GO:0009103">
    <property type="term" value="P:lipopolysaccharide biosynthetic process"/>
    <property type="evidence" value="ECO:0007669"/>
    <property type="project" value="TreeGrafter"/>
</dbReference>